<dbReference type="Proteomes" id="UP001057402">
    <property type="component" value="Chromosome 4"/>
</dbReference>
<reference evidence="2" key="1">
    <citation type="journal article" date="2023" name="Front. Plant Sci.">
        <title>Chromosomal-level genome assembly of Melastoma candidum provides insights into trichome evolution.</title>
        <authorList>
            <person name="Zhong Y."/>
            <person name="Wu W."/>
            <person name="Sun C."/>
            <person name="Zou P."/>
            <person name="Liu Y."/>
            <person name="Dai S."/>
            <person name="Zhou R."/>
        </authorList>
    </citation>
    <scope>NUCLEOTIDE SEQUENCE [LARGE SCALE GENOMIC DNA]</scope>
</reference>
<evidence type="ECO:0000313" key="2">
    <source>
        <dbReference type="Proteomes" id="UP001057402"/>
    </source>
</evidence>
<name>A0ACB9R0I1_9MYRT</name>
<accession>A0ACB9R0I1</accession>
<organism evidence="1 2">
    <name type="scientific">Melastoma candidum</name>
    <dbReference type="NCBI Taxonomy" id="119954"/>
    <lineage>
        <taxon>Eukaryota</taxon>
        <taxon>Viridiplantae</taxon>
        <taxon>Streptophyta</taxon>
        <taxon>Embryophyta</taxon>
        <taxon>Tracheophyta</taxon>
        <taxon>Spermatophyta</taxon>
        <taxon>Magnoliopsida</taxon>
        <taxon>eudicotyledons</taxon>
        <taxon>Gunneridae</taxon>
        <taxon>Pentapetalae</taxon>
        <taxon>rosids</taxon>
        <taxon>malvids</taxon>
        <taxon>Myrtales</taxon>
        <taxon>Melastomataceae</taxon>
        <taxon>Melastomatoideae</taxon>
        <taxon>Melastomateae</taxon>
        <taxon>Melastoma</taxon>
    </lineage>
</organism>
<keyword evidence="2" id="KW-1185">Reference proteome</keyword>
<sequence length="104" mass="11428">MGRAQIAGCPPIMSYRKDNLQPKKAEGDVTTPGIYVKVCLDGAPYPRKIDLKVYNWAPGSPLGQRTCSSSQLASIWRGRDTSNLTNLQRQGQRLDAALRPPGRC</sequence>
<comment type="caution">
    <text evidence="1">The sequence shown here is derived from an EMBL/GenBank/DDBJ whole genome shotgun (WGS) entry which is preliminary data.</text>
</comment>
<evidence type="ECO:0000313" key="1">
    <source>
        <dbReference type="EMBL" id="KAI4371942.1"/>
    </source>
</evidence>
<protein>
    <submittedName>
        <fullName evidence="1">Uncharacterized protein</fullName>
    </submittedName>
</protein>
<dbReference type="EMBL" id="CM042883">
    <property type="protein sequence ID" value="KAI4371942.1"/>
    <property type="molecule type" value="Genomic_DNA"/>
</dbReference>
<gene>
    <name evidence="1" type="ORF">MLD38_010234</name>
</gene>
<proteinExistence type="predicted"/>